<organism evidence="5 6">
    <name type="scientific">Catenulispora subtropica</name>
    <dbReference type="NCBI Taxonomy" id="450798"/>
    <lineage>
        <taxon>Bacteria</taxon>
        <taxon>Bacillati</taxon>
        <taxon>Actinomycetota</taxon>
        <taxon>Actinomycetes</taxon>
        <taxon>Catenulisporales</taxon>
        <taxon>Catenulisporaceae</taxon>
        <taxon>Catenulispora</taxon>
    </lineage>
</organism>
<evidence type="ECO:0000256" key="1">
    <source>
        <dbReference type="ARBA" id="ARBA00008791"/>
    </source>
</evidence>
<dbReference type="PANTHER" id="PTHR46268">
    <property type="entry name" value="STRESS RESPONSE PROTEIN NHAX"/>
    <property type="match status" value="1"/>
</dbReference>
<dbReference type="EMBL" id="BAAAQM010000083">
    <property type="protein sequence ID" value="GAA2004690.1"/>
    <property type="molecule type" value="Genomic_DNA"/>
</dbReference>
<dbReference type="InterPro" id="IPR006015">
    <property type="entry name" value="Universal_stress_UspA"/>
</dbReference>
<feature type="domain" description="UspA" evidence="4">
    <location>
        <begin position="144"/>
        <end position="281"/>
    </location>
</feature>
<keyword evidence="3" id="KW-0067">ATP-binding</keyword>
<dbReference type="InterPro" id="IPR006016">
    <property type="entry name" value="UspA"/>
</dbReference>
<name>A0ABN2TCU8_9ACTN</name>
<keyword evidence="2" id="KW-0547">Nucleotide-binding</keyword>
<reference evidence="5 6" key="1">
    <citation type="journal article" date="2019" name="Int. J. Syst. Evol. Microbiol.">
        <title>The Global Catalogue of Microorganisms (GCM) 10K type strain sequencing project: providing services to taxonomists for standard genome sequencing and annotation.</title>
        <authorList>
            <consortium name="The Broad Institute Genomics Platform"/>
            <consortium name="The Broad Institute Genome Sequencing Center for Infectious Disease"/>
            <person name="Wu L."/>
            <person name="Ma J."/>
        </authorList>
    </citation>
    <scope>NUCLEOTIDE SEQUENCE [LARGE SCALE GENOMIC DNA]</scope>
    <source>
        <strain evidence="5 6">JCM 16013</strain>
    </source>
</reference>
<evidence type="ECO:0000259" key="4">
    <source>
        <dbReference type="Pfam" id="PF00582"/>
    </source>
</evidence>
<feature type="domain" description="UspA" evidence="4">
    <location>
        <begin position="6"/>
        <end position="136"/>
    </location>
</feature>
<evidence type="ECO:0000256" key="2">
    <source>
        <dbReference type="ARBA" id="ARBA00022741"/>
    </source>
</evidence>
<dbReference type="SUPFAM" id="SSF52402">
    <property type="entry name" value="Adenine nucleotide alpha hydrolases-like"/>
    <property type="match status" value="2"/>
</dbReference>
<evidence type="ECO:0000256" key="3">
    <source>
        <dbReference type="ARBA" id="ARBA00022840"/>
    </source>
</evidence>
<dbReference type="Proteomes" id="UP001499854">
    <property type="component" value="Unassembled WGS sequence"/>
</dbReference>
<dbReference type="RefSeq" id="WP_344662784.1">
    <property type="nucleotide sequence ID" value="NZ_BAAAQM010000083.1"/>
</dbReference>
<proteinExistence type="inferred from homology"/>
<evidence type="ECO:0000313" key="6">
    <source>
        <dbReference type="Proteomes" id="UP001499854"/>
    </source>
</evidence>
<sequence length="283" mass="30012">MTSRRNRIVVGVDDSDQSRIAVEAAAAEALLRHRPLHLVHADPFGRAARSDTGPLPDEPGYGLLDGVQRARAAAPGIPVSGEVVPGFPQPVLVDQSREAELVVIGDRGLNALARGVYDTVAGEVTLRASCPVLVARTADTPDGPVVVGVDGSPDAQAALGCAAAEADLRGCAVLVVHAWSRPGPHVPGSVLPVDLATDSVRARAERLLSETTVGWHEKYPGVDFRRALVHGHPRQALMEAGRSASLVVVGTRGRTEPPVWELGSVSRYLLHHSTYQLIVVRRR</sequence>
<keyword evidence="6" id="KW-1185">Reference proteome</keyword>
<dbReference type="PANTHER" id="PTHR46268:SF27">
    <property type="entry name" value="UNIVERSAL STRESS PROTEIN RV2623"/>
    <property type="match status" value="1"/>
</dbReference>
<evidence type="ECO:0000313" key="5">
    <source>
        <dbReference type="EMBL" id="GAA2004690.1"/>
    </source>
</evidence>
<dbReference type="Gene3D" id="3.40.50.620">
    <property type="entry name" value="HUPs"/>
    <property type="match status" value="2"/>
</dbReference>
<protein>
    <submittedName>
        <fullName evidence="5">Universal stress protein</fullName>
    </submittedName>
</protein>
<accession>A0ABN2TCU8</accession>
<comment type="caution">
    <text evidence="5">The sequence shown here is derived from an EMBL/GenBank/DDBJ whole genome shotgun (WGS) entry which is preliminary data.</text>
</comment>
<dbReference type="Pfam" id="PF00582">
    <property type="entry name" value="Usp"/>
    <property type="match status" value="2"/>
</dbReference>
<gene>
    <name evidence="5" type="ORF">GCM10009838_83630</name>
</gene>
<comment type="similarity">
    <text evidence="1">Belongs to the universal stress protein A family.</text>
</comment>
<dbReference type="InterPro" id="IPR014729">
    <property type="entry name" value="Rossmann-like_a/b/a_fold"/>
</dbReference>
<dbReference type="PRINTS" id="PR01438">
    <property type="entry name" value="UNVRSLSTRESS"/>
</dbReference>